<dbReference type="GO" id="GO:0007623">
    <property type="term" value="P:circadian rhythm"/>
    <property type="evidence" value="ECO:0007669"/>
    <property type="project" value="InterPro"/>
</dbReference>
<dbReference type="HOGENOM" id="CLU_911234_0_0_3"/>
<organism evidence="5 6">
    <name type="scientific">Cyanobium gracile (strain ATCC 27147 / PCC 6307)</name>
    <dbReference type="NCBI Taxonomy" id="292564"/>
    <lineage>
        <taxon>Bacteria</taxon>
        <taxon>Bacillati</taxon>
        <taxon>Cyanobacteriota</taxon>
        <taxon>Cyanophyceae</taxon>
        <taxon>Synechococcales</taxon>
        <taxon>Prochlorococcaceae</taxon>
        <taxon>Cyanobium</taxon>
    </lineage>
</organism>
<dbReference type="PROSITE" id="PS51431">
    <property type="entry name" value="KAIA_C"/>
    <property type="match status" value="1"/>
</dbReference>
<feature type="domain" description="KaiA N-terminal" evidence="3">
    <location>
        <begin position="2"/>
        <end position="147"/>
    </location>
</feature>
<dbReference type="KEGG" id="cgc:Cyagr_3124"/>
<name>K9PC87_CYAGP</name>
<dbReference type="STRING" id="292564.Cyagr_3124"/>
<feature type="domain" description="KaiA C-terminal" evidence="4">
    <location>
        <begin position="157"/>
        <end position="265"/>
    </location>
</feature>
<proteinExistence type="predicted"/>
<dbReference type="Pfam" id="PF07688">
    <property type="entry name" value="KaiA"/>
    <property type="match status" value="1"/>
</dbReference>
<evidence type="ECO:0000313" key="5">
    <source>
        <dbReference type="EMBL" id="AFY30204.1"/>
    </source>
</evidence>
<accession>K9PC87</accession>
<evidence type="ECO:0000256" key="2">
    <source>
        <dbReference type="ARBA" id="ARBA00034852"/>
    </source>
</evidence>
<evidence type="ECO:0000313" key="6">
    <source>
        <dbReference type="Proteomes" id="UP000010388"/>
    </source>
</evidence>
<dbReference type="InterPro" id="IPR020844">
    <property type="entry name" value="Circadian_clock_KaiA_N"/>
</dbReference>
<dbReference type="Gene3D" id="3.40.50.2300">
    <property type="match status" value="1"/>
</dbReference>
<dbReference type="PROSITE" id="PS51430">
    <property type="entry name" value="KAIA_N"/>
    <property type="match status" value="1"/>
</dbReference>
<dbReference type="SMART" id="SM01247">
    <property type="entry name" value="KaiA"/>
    <property type="match status" value="1"/>
</dbReference>
<dbReference type="SUPFAM" id="SSF52172">
    <property type="entry name" value="CheY-like"/>
    <property type="match status" value="1"/>
</dbReference>
<dbReference type="SUPFAM" id="SSF101215">
    <property type="entry name" value="KaiA/RbsU domain"/>
    <property type="match status" value="1"/>
</dbReference>
<dbReference type="InterPro" id="IPR020856">
    <property type="entry name" value="Circadian_clock_protein_KaiA_C"/>
</dbReference>
<dbReference type="Proteomes" id="UP000010388">
    <property type="component" value="Chromosome"/>
</dbReference>
<protein>
    <recommendedName>
        <fullName evidence="2">Circadian clock oscillator protein KaiA</fullName>
    </recommendedName>
</protein>
<dbReference type="RefSeq" id="WP_015110637.1">
    <property type="nucleotide sequence ID" value="NC_019675.1"/>
</dbReference>
<evidence type="ECO:0000259" key="4">
    <source>
        <dbReference type="PROSITE" id="PS51431"/>
    </source>
</evidence>
<dbReference type="Gene3D" id="1.10.1240.30">
    <property type="entry name" value="KaiA/RbsU domain"/>
    <property type="match status" value="1"/>
</dbReference>
<dbReference type="OrthoDB" id="513549at2"/>
<evidence type="ECO:0000259" key="3">
    <source>
        <dbReference type="PROSITE" id="PS51430"/>
    </source>
</evidence>
<dbReference type="Pfam" id="PF21714">
    <property type="entry name" value="KaiA_N"/>
    <property type="match status" value="1"/>
</dbReference>
<dbReference type="InterPro" id="IPR011648">
    <property type="entry name" value="Circadian_clock_KaiA"/>
</dbReference>
<reference evidence="6" key="1">
    <citation type="journal article" date="2013" name="Proc. Natl. Acad. Sci. U.S.A.">
        <title>Improving the coverage of the cyanobacterial phylum using diversity-driven genome sequencing.</title>
        <authorList>
            <person name="Shih P.M."/>
            <person name="Wu D."/>
            <person name="Latifi A."/>
            <person name="Axen S.D."/>
            <person name="Fewer D.P."/>
            <person name="Talla E."/>
            <person name="Calteau A."/>
            <person name="Cai F."/>
            <person name="Tandeau de Marsac N."/>
            <person name="Rippka R."/>
            <person name="Herdman M."/>
            <person name="Sivonen K."/>
            <person name="Coursin T."/>
            <person name="Laurent T."/>
            <person name="Goodwin L."/>
            <person name="Nolan M."/>
            <person name="Davenport K.W."/>
            <person name="Han C.S."/>
            <person name="Rubin E.M."/>
            <person name="Eisen J.A."/>
            <person name="Woyke T."/>
            <person name="Gugger M."/>
            <person name="Kerfeld C.A."/>
        </authorList>
    </citation>
    <scope>NUCLEOTIDE SEQUENCE [LARGE SCALE GENOMIC DNA]</scope>
    <source>
        <strain evidence="6">ATCC 27147 / PCC 6307</strain>
    </source>
</reference>
<gene>
    <name evidence="5" type="ordered locus">Cyagr_3124</name>
</gene>
<dbReference type="InterPro" id="IPR017944">
    <property type="entry name" value="KaiA/RbsU_helical_domain_sf"/>
</dbReference>
<dbReference type="PATRIC" id="fig|292564.3.peg.2964"/>
<dbReference type="AlphaFoldDB" id="K9PC87"/>
<dbReference type="EMBL" id="CP003495">
    <property type="protein sequence ID" value="AFY30204.1"/>
    <property type="molecule type" value="Genomic_DNA"/>
</dbReference>
<dbReference type="eggNOG" id="ENOG502Z8HQ">
    <property type="taxonomic scope" value="Bacteria"/>
</dbReference>
<dbReference type="InterPro" id="IPR011006">
    <property type="entry name" value="CheY-like_superfamily"/>
</dbReference>
<evidence type="ECO:0000256" key="1">
    <source>
        <dbReference type="ARBA" id="ARBA00023108"/>
    </source>
</evidence>
<sequence length="284" mass="31649">MPQPVLNILSLIQTPALAEACGQWLRGGRYQLVPVDPATGPLEQLEQRREDFDGILLEEGAVDGTFFGSLHDQGLELPAVLIGPVDGEVKFHDAEVRLPPDQLEQLSYSLDAAVSRFLRSSTLPAGSDAKAATPDGWKLPNRLNGRLGYLGVYYKRDPSRFLRNLEAEERNELLDSLRRTYRDLLISYFKNPAAANQAIESFVNTAFFADLPITKMVEIHVNLIEEFRKLLMLKGQKNDFLQDYRLALLDVMAHLCEMYRRSIPPDLPIVPAAAAAAESSSPTT</sequence>
<keyword evidence="1" id="KW-0090">Biological rhythms</keyword>